<keyword evidence="4" id="KW-1185">Reference proteome</keyword>
<evidence type="ECO:0000313" key="4">
    <source>
        <dbReference type="Proteomes" id="UP000813444"/>
    </source>
</evidence>
<evidence type="ECO:0000256" key="1">
    <source>
        <dbReference type="SAM" id="SignalP"/>
    </source>
</evidence>
<accession>A0A8K0SHX5</accession>
<keyword evidence="1" id="KW-0732">Signal</keyword>
<proteinExistence type="predicted"/>
<feature type="chain" id="PRO_5035454468" description="Helitron helicase-like domain-containing protein" evidence="1">
    <location>
        <begin position="30"/>
        <end position="138"/>
    </location>
</feature>
<evidence type="ECO:0000259" key="2">
    <source>
        <dbReference type="Pfam" id="PF14214"/>
    </source>
</evidence>
<feature type="signal peptide" evidence="1">
    <location>
        <begin position="1"/>
        <end position="29"/>
    </location>
</feature>
<dbReference type="EMBL" id="JAGPNK010000022">
    <property type="protein sequence ID" value="KAH7304576.1"/>
    <property type="molecule type" value="Genomic_DNA"/>
</dbReference>
<feature type="domain" description="Helitron helicase-like" evidence="2">
    <location>
        <begin position="75"/>
        <end position="131"/>
    </location>
</feature>
<sequence length="138" mass="16402">MLRHHSGRFATHYIFAFLIFNIMLEQSSQTSDKGIKELLKSLSLYGFCQPMLWEYYLSLRRKIKSLIIQSLNIAYKQARLAISDPVSLAIFFHREISLFFKHYVRVGEDSMFGWVSQYFSAIKTNKREVLYIYSLLWL</sequence>
<dbReference type="AlphaFoldDB" id="A0A8K0SHX5"/>
<reference evidence="3" key="1">
    <citation type="journal article" date="2021" name="Nat. Commun.">
        <title>Genetic determinants of endophytism in the Arabidopsis root mycobiome.</title>
        <authorList>
            <person name="Mesny F."/>
            <person name="Miyauchi S."/>
            <person name="Thiergart T."/>
            <person name="Pickel B."/>
            <person name="Atanasova L."/>
            <person name="Karlsson M."/>
            <person name="Huettel B."/>
            <person name="Barry K.W."/>
            <person name="Haridas S."/>
            <person name="Chen C."/>
            <person name="Bauer D."/>
            <person name="Andreopoulos W."/>
            <person name="Pangilinan J."/>
            <person name="LaButti K."/>
            <person name="Riley R."/>
            <person name="Lipzen A."/>
            <person name="Clum A."/>
            <person name="Drula E."/>
            <person name="Henrissat B."/>
            <person name="Kohler A."/>
            <person name="Grigoriev I.V."/>
            <person name="Martin F.M."/>
            <person name="Hacquard S."/>
        </authorList>
    </citation>
    <scope>NUCLEOTIDE SEQUENCE</scope>
    <source>
        <strain evidence="3">MPI-CAGE-CH-0235</strain>
    </source>
</reference>
<evidence type="ECO:0000313" key="3">
    <source>
        <dbReference type="EMBL" id="KAH7304576.1"/>
    </source>
</evidence>
<organism evidence="3 4">
    <name type="scientific">Stachybotrys elegans</name>
    <dbReference type="NCBI Taxonomy" id="80388"/>
    <lineage>
        <taxon>Eukaryota</taxon>
        <taxon>Fungi</taxon>
        <taxon>Dikarya</taxon>
        <taxon>Ascomycota</taxon>
        <taxon>Pezizomycotina</taxon>
        <taxon>Sordariomycetes</taxon>
        <taxon>Hypocreomycetidae</taxon>
        <taxon>Hypocreales</taxon>
        <taxon>Stachybotryaceae</taxon>
        <taxon>Stachybotrys</taxon>
    </lineage>
</organism>
<dbReference type="Proteomes" id="UP000813444">
    <property type="component" value="Unassembled WGS sequence"/>
</dbReference>
<protein>
    <recommendedName>
        <fullName evidence="2">Helitron helicase-like domain-containing protein</fullName>
    </recommendedName>
</protein>
<comment type="caution">
    <text evidence="3">The sequence shown here is derived from an EMBL/GenBank/DDBJ whole genome shotgun (WGS) entry which is preliminary data.</text>
</comment>
<dbReference type="Pfam" id="PF14214">
    <property type="entry name" value="Helitron_like_N"/>
    <property type="match status" value="1"/>
</dbReference>
<dbReference type="OrthoDB" id="5098383at2759"/>
<dbReference type="InterPro" id="IPR025476">
    <property type="entry name" value="Helitron_helicase-like"/>
</dbReference>
<name>A0A8K0SHX5_9HYPO</name>
<gene>
    <name evidence="3" type="ORF">B0I35DRAFT_454672</name>
</gene>